<gene>
    <name evidence="1" type="ordered locus">Mesil_2547</name>
</gene>
<dbReference type="OrthoDB" id="5402478at2"/>
<keyword evidence="2" id="KW-1185">Reference proteome</keyword>
<name>D7BB23_ALLS1</name>
<dbReference type="Pfam" id="PF10604">
    <property type="entry name" value="Polyketide_cyc2"/>
    <property type="match status" value="1"/>
</dbReference>
<dbReference type="eggNOG" id="COG3832">
    <property type="taxonomic scope" value="Bacteria"/>
</dbReference>
<dbReference type="RefSeq" id="WP_013158938.1">
    <property type="nucleotide sequence ID" value="NC_014212.1"/>
</dbReference>
<dbReference type="InterPro" id="IPR019587">
    <property type="entry name" value="Polyketide_cyclase/dehydratase"/>
</dbReference>
<dbReference type="KEGG" id="msv:Mesil_2547"/>
<dbReference type="AlphaFoldDB" id="D7BB23"/>
<reference evidence="1 2" key="1">
    <citation type="journal article" date="2010" name="Stand. Genomic Sci.">
        <title>Complete genome sequence of Meiothermus silvanus type strain (VI-R2).</title>
        <authorList>
            <person name="Sikorski J."/>
            <person name="Tindall B.J."/>
            <person name="Lowry S."/>
            <person name="Lucas S."/>
            <person name="Nolan M."/>
            <person name="Copeland A."/>
            <person name="Glavina Del Rio T."/>
            <person name="Tice H."/>
            <person name="Cheng J.F."/>
            <person name="Han C."/>
            <person name="Pitluck S."/>
            <person name="Liolios K."/>
            <person name="Ivanova N."/>
            <person name="Mavromatis K."/>
            <person name="Mikhailova N."/>
            <person name="Pati A."/>
            <person name="Goodwin L."/>
            <person name="Chen A."/>
            <person name="Palaniappan K."/>
            <person name="Land M."/>
            <person name="Hauser L."/>
            <person name="Chang Y.J."/>
            <person name="Jeffries C.D."/>
            <person name="Rohde M."/>
            <person name="Goker M."/>
            <person name="Woyke T."/>
            <person name="Bristow J."/>
            <person name="Eisen J.A."/>
            <person name="Markowitz V."/>
            <person name="Hugenholtz P."/>
            <person name="Kyrpides N.C."/>
            <person name="Klenk H.P."/>
            <person name="Lapidus A."/>
        </authorList>
    </citation>
    <scope>NUCLEOTIDE SEQUENCE [LARGE SCALE GENOMIC DNA]</scope>
    <source>
        <strain evidence="2">ATCC 700542 / DSM 9946 / VI-R2</strain>
    </source>
</reference>
<protein>
    <recommendedName>
        <fullName evidence="3">Polyketide cyclase/dehydrase</fullName>
    </recommendedName>
</protein>
<dbReference type="Proteomes" id="UP000001916">
    <property type="component" value="Chromosome"/>
</dbReference>
<dbReference type="HOGENOM" id="CLU_114455_0_0_0"/>
<dbReference type="SUPFAM" id="SSF55961">
    <property type="entry name" value="Bet v1-like"/>
    <property type="match status" value="1"/>
</dbReference>
<dbReference type="STRING" id="526227.Mesil_2547"/>
<evidence type="ECO:0000313" key="2">
    <source>
        <dbReference type="Proteomes" id="UP000001916"/>
    </source>
</evidence>
<dbReference type="EMBL" id="CP002042">
    <property type="protein sequence ID" value="ADH64397.1"/>
    <property type="molecule type" value="Genomic_DNA"/>
</dbReference>
<evidence type="ECO:0008006" key="3">
    <source>
        <dbReference type="Google" id="ProtNLM"/>
    </source>
</evidence>
<organism evidence="1 2">
    <name type="scientific">Allomeiothermus silvanus (strain ATCC 700542 / DSM 9946 / NBRC 106475 / NCIMB 13440 / VI-R2)</name>
    <name type="common">Thermus silvanus</name>
    <dbReference type="NCBI Taxonomy" id="526227"/>
    <lineage>
        <taxon>Bacteria</taxon>
        <taxon>Thermotogati</taxon>
        <taxon>Deinococcota</taxon>
        <taxon>Deinococci</taxon>
        <taxon>Thermales</taxon>
        <taxon>Thermaceae</taxon>
        <taxon>Allomeiothermus</taxon>
    </lineage>
</organism>
<accession>D7BB23</accession>
<evidence type="ECO:0000313" key="1">
    <source>
        <dbReference type="EMBL" id="ADH64397.1"/>
    </source>
</evidence>
<dbReference type="InterPro" id="IPR023393">
    <property type="entry name" value="START-like_dom_sf"/>
</dbReference>
<proteinExistence type="predicted"/>
<sequence length="198" mass="22411">MAGNDYLFVDRWRVRGSVQEVSDIIGDAAGFARWWPAFVLGSEQVKAGDASGVGTVYAWRLKGWLPYVVRFHTRVLESHPPYGYSIEVFGDLTGRGVWSFEQDGDWVNITYDWRVSADRPLLRYGSFIAKPLLASNHRWAMLRGEESLRLELERRRAPTPEERSCIPAPPAPVPPSLWASLRAGLELLREKPASPMAR</sequence>
<dbReference type="Gene3D" id="3.30.530.20">
    <property type="match status" value="1"/>
</dbReference>